<evidence type="ECO:0000259" key="6">
    <source>
        <dbReference type="Pfam" id="PF17389"/>
    </source>
</evidence>
<dbReference type="RefSeq" id="WP_166930239.1">
    <property type="nucleotide sequence ID" value="NZ_BAAADD010000001.1"/>
</dbReference>
<organism evidence="8 9">
    <name type="scientific">Rhizomicrobium electricum</name>
    <dbReference type="NCBI Taxonomy" id="480070"/>
    <lineage>
        <taxon>Bacteria</taxon>
        <taxon>Pseudomonadati</taxon>
        <taxon>Pseudomonadota</taxon>
        <taxon>Alphaproteobacteria</taxon>
        <taxon>Micropepsales</taxon>
        <taxon>Micropepsaceae</taxon>
        <taxon>Rhizomicrobium</taxon>
    </lineage>
</organism>
<evidence type="ECO:0000259" key="7">
    <source>
        <dbReference type="Pfam" id="PF17390"/>
    </source>
</evidence>
<dbReference type="PANTHER" id="PTHR33307:SF6">
    <property type="entry name" value="ALPHA-RHAMNOSIDASE (EUROFUNG)-RELATED"/>
    <property type="match status" value="1"/>
</dbReference>
<dbReference type="Pfam" id="PF08531">
    <property type="entry name" value="Bac_rhamnosid_N"/>
    <property type="match status" value="1"/>
</dbReference>
<dbReference type="Pfam" id="PF05592">
    <property type="entry name" value="Bac_rhamnosid"/>
    <property type="match status" value="1"/>
</dbReference>
<dbReference type="Pfam" id="PF17390">
    <property type="entry name" value="Bac_rhamnosid_C"/>
    <property type="match status" value="1"/>
</dbReference>
<accession>A0ABP3NXZ8</accession>
<reference evidence="9" key="1">
    <citation type="journal article" date="2019" name="Int. J. Syst. Evol. Microbiol.">
        <title>The Global Catalogue of Microorganisms (GCM) 10K type strain sequencing project: providing services to taxonomists for standard genome sequencing and annotation.</title>
        <authorList>
            <consortium name="The Broad Institute Genomics Platform"/>
            <consortium name="The Broad Institute Genome Sequencing Center for Infectious Disease"/>
            <person name="Wu L."/>
            <person name="Ma J."/>
        </authorList>
    </citation>
    <scope>NUCLEOTIDE SEQUENCE [LARGE SCALE GENOMIC DNA]</scope>
    <source>
        <strain evidence="9">JCM 15089</strain>
    </source>
</reference>
<evidence type="ECO:0000259" key="5">
    <source>
        <dbReference type="Pfam" id="PF08531"/>
    </source>
</evidence>
<dbReference type="PIRSF" id="PIRSF010631">
    <property type="entry name" value="A-rhamnsds"/>
    <property type="match status" value="1"/>
</dbReference>
<proteinExistence type="predicted"/>
<dbReference type="InterPro" id="IPR035398">
    <property type="entry name" value="Bac_rhamnosid_C"/>
</dbReference>
<dbReference type="EMBL" id="BAAADD010000001">
    <property type="protein sequence ID" value="GAA0555816.1"/>
    <property type="molecule type" value="Genomic_DNA"/>
</dbReference>
<name>A0ABP3NXZ8_9PROT</name>
<dbReference type="Gene3D" id="2.60.120.260">
    <property type="entry name" value="Galactose-binding domain-like"/>
    <property type="match status" value="2"/>
</dbReference>
<evidence type="ECO:0000313" key="8">
    <source>
        <dbReference type="EMBL" id="GAA0555816.1"/>
    </source>
</evidence>
<dbReference type="Gene3D" id="1.50.10.10">
    <property type="match status" value="1"/>
</dbReference>
<evidence type="ECO:0000313" key="9">
    <source>
        <dbReference type="Proteomes" id="UP001499951"/>
    </source>
</evidence>
<dbReference type="InterPro" id="IPR013783">
    <property type="entry name" value="Ig-like_fold"/>
</dbReference>
<keyword evidence="9" id="KW-1185">Reference proteome</keyword>
<feature type="domain" description="Alpha-L-rhamnosidase C-terminal" evidence="7">
    <location>
        <begin position="785"/>
        <end position="855"/>
    </location>
</feature>
<dbReference type="InterPro" id="IPR008928">
    <property type="entry name" value="6-hairpin_glycosidase_sf"/>
</dbReference>
<gene>
    <name evidence="8" type="ORF">GCM10008942_00350</name>
</gene>
<comment type="caution">
    <text evidence="8">The sequence shown here is derived from an EMBL/GenBank/DDBJ whole genome shotgun (WGS) entry which is preliminary data.</text>
</comment>
<dbReference type="EC" id="3.2.1.40" evidence="2"/>
<dbReference type="Gene3D" id="2.60.420.10">
    <property type="entry name" value="Maltose phosphorylase, domain 3"/>
    <property type="match status" value="1"/>
</dbReference>
<dbReference type="SUPFAM" id="SSF48208">
    <property type="entry name" value="Six-hairpin glycosidases"/>
    <property type="match status" value="1"/>
</dbReference>
<feature type="domain" description="Bacterial alpha-L-rhamnosidase N-terminal" evidence="5">
    <location>
        <begin position="160"/>
        <end position="330"/>
    </location>
</feature>
<keyword evidence="3" id="KW-0378">Hydrolase</keyword>
<evidence type="ECO:0000259" key="4">
    <source>
        <dbReference type="Pfam" id="PF05592"/>
    </source>
</evidence>
<dbReference type="InterPro" id="IPR013737">
    <property type="entry name" value="Bac_rhamnosid_N"/>
</dbReference>
<dbReference type="Pfam" id="PF17389">
    <property type="entry name" value="Bac_rhamnosid6H"/>
    <property type="match status" value="1"/>
</dbReference>
<dbReference type="InterPro" id="IPR035396">
    <property type="entry name" value="Bac_rhamnosid6H"/>
</dbReference>
<feature type="domain" description="Alpha-L-rhamnosidase concanavalin-like" evidence="4">
    <location>
        <begin position="344"/>
        <end position="441"/>
    </location>
</feature>
<protein>
    <recommendedName>
        <fullName evidence="2">alpha-L-rhamnosidase</fullName>
        <ecNumber evidence="2">3.2.1.40</ecNumber>
    </recommendedName>
</protein>
<dbReference type="InterPro" id="IPR012341">
    <property type="entry name" value="6hp_glycosidase-like_sf"/>
</dbReference>
<sequence length="892" mass="98577">MRIEKPQVERLDNPLGLEERRPRFSWRIAAGGRNIRQVSYRIRVASSMEVLRAGRADIWDSGQVLSRRSVDVPYAGPELASRQRCYWSVEVADNKGRIAKCAPTWWEMGLLASGDWNAAWVVVEDAAGKAYRAAHRAGETAKAYPAQPAMLLGRRFSVAKSVVRARLYATALGVYEARINGKPAGDRTLAPELTDYRKRLLYQVYDVTELIVRGENVLASMVGDGWYGSPYSWEPKAYMFGAPPNRFLAQLELFYADGTKDLVCTDEHWRIAASPVRFSQIYDGEVYDARMEQPGWDSIGFDDSAWAPAEIGEAPPAVLEAQLSPPIRKVMKLKPVAVTAPEAGIAVFDFGQNFAGLIWLNVKGPAGTEVKLRFAEYLAPSGRVDQSNLRTARAQATYILKGDPNGETWEPRFTYFGFRYAEVSGFPGEASKDAVTGVVIHSDLPATGEFRVGNPVIQKFWQNSVWSQRSNFMGIPTDCPQRDERMGWLGDAQVFWDAASFNMDTDAFANRFMGDVRAGQSADGAFPEMTPHAMGDGRFMGAPGWADGGVIIPWTVFRHYGDTAIIDHNWAAMERWIAYILNANPDRVWRNGRGSDWGDWLAIDSGDKPTPKDLIGTAFWAYSASLMAEMAAATSRTEAYASYKRLAAEIAAAFRKEYVRADGEVGSGSQTSYILALAFGLLPEALRSAAADKLASNIRAHGTKPSTGFLGTPYILDALASHGHEDLAVELLLQTGYPSWGYMVMKGATTMWERWNSDTGDIAMNSYNHYAFGAITAFLYRRIAGIDQTAPGFEQILIRPICDPRLKFAVGSYEAVYGRISTEWRRNAMGLQLRVTLPPNTDAVIQIPASTNQTVLENGRPMRPRDGLNILARDSRIVAVSAGSGSYKFSVV</sequence>
<comment type="catalytic activity">
    <reaction evidence="1">
        <text>Hydrolysis of terminal non-reducing alpha-L-rhamnose residues in alpha-L-rhamnosides.</text>
        <dbReference type="EC" id="3.2.1.40"/>
    </reaction>
</comment>
<evidence type="ECO:0000256" key="1">
    <source>
        <dbReference type="ARBA" id="ARBA00001445"/>
    </source>
</evidence>
<dbReference type="InterPro" id="IPR008902">
    <property type="entry name" value="Rhamnosid_concanavalin"/>
</dbReference>
<dbReference type="Pfam" id="PF25788">
    <property type="entry name" value="Ig_Rha78A_N"/>
    <property type="match status" value="1"/>
</dbReference>
<dbReference type="Proteomes" id="UP001499951">
    <property type="component" value="Unassembled WGS sequence"/>
</dbReference>
<evidence type="ECO:0000256" key="2">
    <source>
        <dbReference type="ARBA" id="ARBA00012652"/>
    </source>
</evidence>
<dbReference type="InterPro" id="IPR016007">
    <property type="entry name" value="Alpha_rhamnosid"/>
</dbReference>
<dbReference type="PANTHER" id="PTHR33307">
    <property type="entry name" value="ALPHA-RHAMNOSIDASE (EUROFUNG)"/>
    <property type="match status" value="1"/>
</dbReference>
<dbReference type="Gene3D" id="2.60.40.10">
    <property type="entry name" value="Immunoglobulins"/>
    <property type="match status" value="1"/>
</dbReference>
<feature type="domain" description="Alpha-L-rhamnosidase six-hairpin glycosidase" evidence="6">
    <location>
        <begin position="446"/>
        <end position="783"/>
    </location>
</feature>
<evidence type="ECO:0000256" key="3">
    <source>
        <dbReference type="ARBA" id="ARBA00022801"/>
    </source>
</evidence>